<name>A0AAX6GJ96_IRIPA</name>
<organism evidence="2 3">
    <name type="scientific">Iris pallida</name>
    <name type="common">Sweet iris</name>
    <dbReference type="NCBI Taxonomy" id="29817"/>
    <lineage>
        <taxon>Eukaryota</taxon>
        <taxon>Viridiplantae</taxon>
        <taxon>Streptophyta</taxon>
        <taxon>Embryophyta</taxon>
        <taxon>Tracheophyta</taxon>
        <taxon>Spermatophyta</taxon>
        <taxon>Magnoliopsida</taxon>
        <taxon>Liliopsida</taxon>
        <taxon>Asparagales</taxon>
        <taxon>Iridaceae</taxon>
        <taxon>Iridoideae</taxon>
        <taxon>Irideae</taxon>
        <taxon>Iris</taxon>
    </lineage>
</organism>
<reference evidence="2" key="1">
    <citation type="journal article" date="2023" name="GigaByte">
        <title>Genome assembly of the bearded iris, Iris pallida Lam.</title>
        <authorList>
            <person name="Bruccoleri R.E."/>
            <person name="Oakeley E.J."/>
            <person name="Faust A.M.E."/>
            <person name="Altorfer M."/>
            <person name="Dessus-Babus S."/>
            <person name="Burckhardt D."/>
            <person name="Oertli M."/>
            <person name="Naumann U."/>
            <person name="Petersen F."/>
            <person name="Wong J."/>
        </authorList>
    </citation>
    <scope>NUCLEOTIDE SEQUENCE</scope>
    <source>
        <strain evidence="2">GSM-AAB239-AS_SAM_17_03QT</strain>
    </source>
</reference>
<protein>
    <submittedName>
        <fullName evidence="2">Pollen-specific leucine-rich repeat extensin-like protein 3</fullName>
    </submittedName>
</protein>
<accession>A0AAX6GJ96</accession>
<dbReference type="EMBL" id="JANAVB010018994">
    <property type="protein sequence ID" value="KAJ6828774.1"/>
    <property type="molecule type" value="Genomic_DNA"/>
</dbReference>
<sequence length="52" mass="6061">MSVSPAKDYRQVTLRMLSYCTIATMTLVCTLWCCRSPPWRTHDLRPMSRPLS</sequence>
<evidence type="ECO:0000313" key="3">
    <source>
        <dbReference type="Proteomes" id="UP001140949"/>
    </source>
</evidence>
<keyword evidence="1" id="KW-0812">Transmembrane</keyword>
<proteinExistence type="predicted"/>
<dbReference type="AlphaFoldDB" id="A0AAX6GJ96"/>
<reference evidence="2" key="2">
    <citation type="submission" date="2023-04" db="EMBL/GenBank/DDBJ databases">
        <authorList>
            <person name="Bruccoleri R.E."/>
            <person name="Oakeley E.J."/>
            <person name="Faust A.-M."/>
            <person name="Dessus-Babus S."/>
            <person name="Altorfer M."/>
            <person name="Burckhardt D."/>
            <person name="Oertli M."/>
            <person name="Naumann U."/>
            <person name="Petersen F."/>
            <person name="Wong J."/>
        </authorList>
    </citation>
    <scope>NUCLEOTIDE SEQUENCE</scope>
    <source>
        <strain evidence="2">GSM-AAB239-AS_SAM_17_03QT</strain>
        <tissue evidence="2">Leaf</tissue>
    </source>
</reference>
<evidence type="ECO:0000313" key="2">
    <source>
        <dbReference type="EMBL" id="KAJ6828774.1"/>
    </source>
</evidence>
<keyword evidence="1" id="KW-0472">Membrane</keyword>
<dbReference type="Proteomes" id="UP001140949">
    <property type="component" value="Unassembled WGS sequence"/>
</dbReference>
<feature type="transmembrane region" description="Helical" evidence="1">
    <location>
        <begin position="12"/>
        <end position="34"/>
    </location>
</feature>
<comment type="caution">
    <text evidence="2">The sequence shown here is derived from an EMBL/GenBank/DDBJ whole genome shotgun (WGS) entry which is preliminary data.</text>
</comment>
<evidence type="ECO:0000256" key="1">
    <source>
        <dbReference type="SAM" id="Phobius"/>
    </source>
</evidence>
<keyword evidence="1" id="KW-1133">Transmembrane helix</keyword>
<keyword evidence="3" id="KW-1185">Reference proteome</keyword>
<gene>
    <name evidence="2" type="ORF">M6B38_361175</name>
</gene>